<evidence type="ECO:0000313" key="4">
    <source>
        <dbReference type="Proteomes" id="UP000095287"/>
    </source>
</evidence>
<evidence type="ECO:0000313" key="5">
    <source>
        <dbReference type="WBParaSite" id="L893_g17634.t1"/>
    </source>
</evidence>
<dbReference type="Proteomes" id="UP000095287">
    <property type="component" value="Unplaced"/>
</dbReference>
<feature type="domain" description="Saposin B-type" evidence="3">
    <location>
        <begin position="24"/>
        <end position="100"/>
    </location>
</feature>
<proteinExistence type="predicted"/>
<protein>
    <submittedName>
        <fullName evidence="5">Saposin B-type domain-containing protein</fullName>
    </submittedName>
</protein>
<dbReference type="PROSITE" id="PS50015">
    <property type="entry name" value="SAP_B"/>
    <property type="match status" value="1"/>
</dbReference>
<keyword evidence="4" id="KW-1185">Reference proteome</keyword>
<evidence type="ECO:0000256" key="2">
    <source>
        <dbReference type="SAM" id="SignalP"/>
    </source>
</evidence>
<dbReference type="SMART" id="SM00741">
    <property type="entry name" value="SapB"/>
    <property type="match status" value="1"/>
</dbReference>
<sequence>MKSFAVIVLVALVGASLSSLIHTNEHLCQLCQDVVTKSENATESADQWLKEHSAEVCDHFRTHIGQNLCKDALQKIGAVLDDVVSKQVPPKEACEKVKLC</sequence>
<accession>A0A1I7YLR6</accession>
<dbReference type="InterPro" id="IPR008139">
    <property type="entry name" value="SaposinB_dom"/>
</dbReference>
<keyword evidence="1" id="KW-1015">Disulfide bond</keyword>
<name>A0A1I7YLR6_9BILA</name>
<organism evidence="4 5">
    <name type="scientific">Steinernema glaseri</name>
    <dbReference type="NCBI Taxonomy" id="37863"/>
    <lineage>
        <taxon>Eukaryota</taxon>
        <taxon>Metazoa</taxon>
        <taxon>Ecdysozoa</taxon>
        <taxon>Nematoda</taxon>
        <taxon>Chromadorea</taxon>
        <taxon>Rhabditida</taxon>
        <taxon>Tylenchina</taxon>
        <taxon>Panagrolaimomorpha</taxon>
        <taxon>Strongyloidoidea</taxon>
        <taxon>Steinernematidae</taxon>
        <taxon>Steinernema</taxon>
    </lineage>
</organism>
<dbReference type="SUPFAM" id="SSF47862">
    <property type="entry name" value="Saposin"/>
    <property type="match status" value="1"/>
</dbReference>
<dbReference type="InterPro" id="IPR011001">
    <property type="entry name" value="Saposin-like"/>
</dbReference>
<reference evidence="5" key="1">
    <citation type="submission" date="2016-11" db="UniProtKB">
        <authorList>
            <consortium name="WormBaseParasite"/>
        </authorList>
    </citation>
    <scope>IDENTIFICATION</scope>
</reference>
<evidence type="ECO:0000256" key="1">
    <source>
        <dbReference type="ARBA" id="ARBA00023157"/>
    </source>
</evidence>
<evidence type="ECO:0000259" key="3">
    <source>
        <dbReference type="PROSITE" id="PS50015"/>
    </source>
</evidence>
<feature type="chain" id="PRO_5009312336" evidence="2">
    <location>
        <begin position="19"/>
        <end position="100"/>
    </location>
</feature>
<dbReference type="AlphaFoldDB" id="A0A1I7YLR6"/>
<dbReference type="WBParaSite" id="L893_g17634.t1">
    <property type="protein sequence ID" value="L893_g17634.t1"/>
    <property type="gene ID" value="L893_g17634"/>
</dbReference>
<feature type="signal peptide" evidence="2">
    <location>
        <begin position="1"/>
        <end position="18"/>
    </location>
</feature>
<keyword evidence="2" id="KW-0732">Signal</keyword>
<dbReference type="Gene3D" id="1.10.225.10">
    <property type="entry name" value="Saposin-like"/>
    <property type="match status" value="1"/>
</dbReference>